<dbReference type="Proteomes" id="UP000714380">
    <property type="component" value="Unassembled WGS sequence"/>
</dbReference>
<feature type="domain" description="HTH tetR-type" evidence="3">
    <location>
        <begin position="18"/>
        <end position="78"/>
    </location>
</feature>
<comment type="caution">
    <text evidence="4">The sequence shown here is derived from an EMBL/GenBank/DDBJ whole genome shotgun (WGS) entry which is preliminary data.</text>
</comment>
<dbReference type="RefSeq" id="WP_225673343.1">
    <property type="nucleotide sequence ID" value="NZ_JAEDAH010000038.1"/>
</dbReference>
<dbReference type="Pfam" id="PF00440">
    <property type="entry name" value="TetR_N"/>
    <property type="match status" value="1"/>
</dbReference>
<proteinExistence type="predicted"/>
<gene>
    <name evidence="4" type="ORF">I9W95_07160</name>
</gene>
<keyword evidence="1 2" id="KW-0238">DNA-binding</keyword>
<sequence>MVYKATDSKPRRPNAQRQQLEARILRAAEKAFARTGFNGTAMEAIAESVGISKQNLIYYFPNKETLYRRVLQNTLELWTEKMAFSEDDDASPAQIIEHYIRGKLQMSYENPDGSKVFAHEVINGAPILKDFMISHLKPQFEKDLKLVRRWSDAGLIKNIAPEHLFFTIWAATQTYADFATQIQVLMGKRKLTRNDFNEAANFLTNMVLNGIVANPDKS</sequence>
<dbReference type="Gene3D" id="1.10.10.60">
    <property type="entry name" value="Homeodomain-like"/>
    <property type="match status" value="1"/>
</dbReference>
<dbReference type="InterPro" id="IPR050109">
    <property type="entry name" value="HTH-type_TetR-like_transc_reg"/>
</dbReference>
<dbReference type="InterPro" id="IPR013573">
    <property type="entry name" value="Tscrpt_reg_YcdC_C"/>
</dbReference>
<evidence type="ECO:0000313" key="5">
    <source>
        <dbReference type="Proteomes" id="UP000714380"/>
    </source>
</evidence>
<evidence type="ECO:0000313" key="4">
    <source>
        <dbReference type="EMBL" id="MCA6063382.1"/>
    </source>
</evidence>
<dbReference type="SUPFAM" id="SSF46689">
    <property type="entry name" value="Homeodomain-like"/>
    <property type="match status" value="1"/>
</dbReference>
<organism evidence="4 5">
    <name type="scientific">Thalassolituus marinus</name>
    <dbReference type="NCBI Taxonomy" id="671053"/>
    <lineage>
        <taxon>Bacteria</taxon>
        <taxon>Pseudomonadati</taxon>
        <taxon>Pseudomonadota</taxon>
        <taxon>Gammaproteobacteria</taxon>
        <taxon>Oceanospirillales</taxon>
        <taxon>Oceanospirillaceae</taxon>
        <taxon>Thalassolituus</taxon>
    </lineage>
</organism>
<evidence type="ECO:0000259" key="3">
    <source>
        <dbReference type="PROSITE" id="PS50977"/>
    </source>
</evidence>
<feature type="DNA-binding region" description="H-T-H motif" evidence="2">
    <location>
        <begin position="41"/>
        <end position="60"/>
    </location>
</feature>
<dbReference type="InterPro" id="IPR009057">
    <property type="entry name" value="Homeodomain-like_sf"/>
</dbReference>
<dbReference type="PANTHER" id="PTHR30328">
    <property type="entry name" value="TRANSCRIPTIONAL REPRESSOR"/>
    <property type="match status" value="1"/>
</dbReference>
<accession>A0ABS7ZNW3</accession>
<name>A0ABS7ZNW3_9GAMM</name>
<dbReference type="PROSITE" id="PS50977">
    <property type="entry name" value="HTH_TETR_2"/>
    <property type="match status" value="1"/>
</dbReference>
<evidence type="ECO:0000256" key="1">
    <source>
        <dbReference type="ARBA" id="ARBA00023125"/>
    </source>
</evidence>
<dbReference type="SUPFAM" id="SSF48498">
    <property type="entry name" value="Tetracyclin repressor-like, C-terminal domain"/>
    <property type="match status" value="1"/>
</dbReference>
<dbReference type="EMBL" id="JAEDAH010000038">
    <property type="protein sequence ID" value="MCA6063382.1"/>
    <property type="molecule type" value="Genomic_DNA"/>
</dbReference>
<keyword evidence="5" id="KW-1185">Reference proteome</keyword>
<evidence type="ECO:0000256" key="2">
    <source>
        <dbReference type="PROSITE-ProRule" id="PRU00335"/>
    </source>
</evidence>
<protein>
    <submittedName>
        <fullName evidence="4">TetR family transcriptional regulator C-terminal domain-containing protein</fullName>
    </submittedName>
</protein>
<dbReference type="InterPro" id="IPR001647">
    <property type="entry name" value="HTH_TetR"/>
</dbReference>
<dbReference type="Gene3D" id="1.10.357.10">
    <property type="entry name" value="Tetracycline Repressor, domain 2"/>
    <property type="match status" value="1"/>
</dbReference>
<dbReference type="PRINTS" id="PR00455">
    <property type="entry name" value="HTHTETR"/>
</dbReference>
<reference evidence="4 5" key="1">
    <citation type="submission" date="2020-12" db="EMBL/GenBank/DDBJ databases">
        <title>Novel Thalassolituus-related marine hydrocarbonoclastic bacteria mediated algae-derived hydrocarbons mineralization in twilight zone of the northern South China Sea.</title>
        <authorList>
            <person name="Dong C."/>
        </authorList>
    </citation>
    <scope>NUCLEOTIDE SEQUENCE [LARGE SCALE GENOMIC DNA]</scope>
    <source>
        <strain evidence="4 5">IMCC1826</strain>
    </source>
</reference>
<dbReference type="InterPro" id="IPR036271">
    <property type="entry name" value="Tet_transcr_reg_TetR-rel_C_sf"/>
</dbReference>
<dbReference type="PANTHER" id="PTHR30328:SF54">
    <property type="entry name" value="HTH-TYPE TRANSCRIPTIONAL REPRESSOR SCO4008"/>
    <property type="match status" value="1"/>
</dbReference>
<dbReference type="Pfam" id="PF08362">
    <property type="entry name" value="TetR_C_3"/>
    <property type="match status" value="1"/>
</dbReference>